<dbReference type="EMBL" id="AYRZ02000006">
    <property type="protein sequence ID" value="PHT78366.1"/>
    <property type="molecule type" value="Genomic_DNA"/>
</dbReference>
<reference evidence="2 3" key="1">
    <citation type="journal article" date="2014" name="Nat. Genet.">
        <title>Genome sequence of the hot pepper provides insights into the evolution of pungency in Capsicum species.</title>
        <authorList>
            <person name="Kim S."/>
            <person name="Park M."/>
            <person name="Yeom S.I."/>
            <person name="Kim Y.M."/>
            <person name="Lee J.M."/>
            <person name="Lee H.A."/>
            <person name="Seo E."/>
            <person name="Choi J."/>
            <person name="Cheong K."/>
            <person name="Kim K.T."/>
            <person name="Jung K."/>
            <person name="Lee G.W."/>
            <person name="Oh S.K."/>
            <person name="Bae C."/>
            <person name="Kim S.B."/>
            <person name="Lee H.Y."/>
            <person name="Kim S.Y."/>
            <person name="Kim M.S."/>
            <person name="Kang B.C."/>
            <person name="Jo Y.D."/>
            <person name="Yang H.B."/>
            <person name="Jeong H.J."/>
            <person name="Kang W.H."/>
            <person name="Kwon J.K."/>
            <person name="Shin C."/>
            <person name="Lim J.Y."/>
            <person name="Park J.H."/>
            <person name="Huh J.H."/>
            <person name="Kim J.S."/>
            <person name="Kim B.D."/>
            <person name="Cohen O."/>
            <person name="Paran I."/>
            <person name="Suh M.C."/>
            <person name="Lee S.B."/>
            <person name="Kim Y.K."/>
            <person name="Shin Y."/>
            <person name="Noh S.J."/>
            <person name="Park J."/>
            <person name="Seo Y.S."/>
            <person name="Kwon S.Y."/>
            <person name="Kim H.A."/>
            <person name="Park J.M."/>
            <person name="Kim H.J."/>
            <person name="Choi S.B."/>
            <person name="Bosland P.W."/>
            <person name="Reeves G."/>
            <person name="Jo S.H."/>
            <person name="Lee B.W."/>
            <person name="Cho H.T."/>
            <person name="Choi H.S."/>
            <person name="Lee M.S."/>
            <person name="Yu Y."/>
            <person name="Do Choi Y."/>
            <person name="Park B.S."/>
            <person name="van Deynze A."/>
            <person name="Ashrafi H."/>
            <person name="Hill T."/>
            <person name="Kim W.T."/>
            <person name="Pai H.S."/>
            <person name="Ahn H.K."/>
            <person name="Yeam I."/>
            <person name="Giovannoni J.J."/>
            <person name="Rose J.K."/>
            <person name="Sorensen I."/>
            <person name="Lee S.J."/>
            <person name="Kim R.W."/>
            <person name="Choi I.Y."/>
            <person name="Choi B.S."/>
            <person name="Lim J.S."/>
            <person name="Lee Y.H."/>
            <person name="Choi D."/>
        </authorList>
    </citation>
    <scope>NUCLEOTIDE SEQUENCE [LARGE SCALE GENOMIC DNA]</scope>
    <source>
        <strain evidence="3">cv. CM334</strain>
    </source>
</reference>
<dbReference type="PANTHER" id="PTHR31631">
    <property type="entry name" value="PROTEIN NETWORKED 2D"/>
    <property type="match status" value="1"/>
</dbReference>
<name>A0A2G2Z8N8_CAPAN</name>
<proteinExistence type="predicted"/>
<evidence type="ECO:0000313" key="3">
    <source>
        <dbReference type="Proteomes" id="UP000222542"/>
    </source>
</evidence>
<reference evidence="2 3" key="2">
    <citation type="journal article" date="2017" name="Genome Biol.">
        <title>New reference genome sequences of hot pepper reveal the massive evolution of plant disease-resistance genes by retroduplication.</title>
        <authorList>
            <person name="Kim S."/>
            <person name="Park J."/>
            <person name="Yeom S.I."/>
            <person name="Kim Y.M."/>
            <person name="Seo E."/>
            <person name="Kim K.T."/>
            <person name="Kim M.S."/>
            <person name="Lee J.M."/>
            <person name="Cheong K."/>
            <person name="Shin H.S."/>
            <person name="Kim S.B."/>
            <person name="Han K."/>
            <person name="Lee J."/>
            <person name="Park M."/>
            <person name="Lee H.A."/>
            <person name="Lee H.Y."/>
            <person name="Lee Y."/>
            <person name="Oh S."/>
            <person name="Lee J.H."/>
            <person name="Choi E."/>
            <person name="Choi E."/>
            <person name="Lee S.E."/>
            <person name="Jeon J."/>
            <person name="Kim H."/>
            <person name="Choi G."/>
            <person name="Song H."/>
            <person name="Lee J."/>
            <person name="Lee S.C."/>
            <person name="Kwon J.K."/>
            <person name="Lee H.Y."/>
            <person name="Koo N."/>
            <person name="Hong Y."/>
            <person name="Kim R.W."/>
            <person name="Kang W.H."/>
            <person name="Huh J.H."/>
            <person name="Kang B.C."/>
            <person name="Yang T.J."/>
            <person name="Lee Y.H."/>
            <person name="Bennetzen J.L."/>
            <person name="Choi D."/>
        </authorList>
    </citation>
    <scope>NUCLEOTIDE SEQUENCE [LARGE SCALE GENOMIC DNA]</scope>
    <source>
        <strain evidence="3">cv. CM334</strain>
    </source>
</reference>
<keyword evidence="3" id="KW-1185">Reference proteome</keyword>
<comment type="caution">
    <text evidence="2">The sequence shown here is derived from an EMBL/GenBank/DDBJ whole genome shotgun (WGS) entry which is preliminary data.</text>
</comment>
<protein>
    <submittedName>
        <fullName evidence="2">Uncharacterized protein</fullName>
    </submittedName>
</protein>
<organism evidence="2 3">
    <name type="scientific">Capsicum annuum</name>
    <name type="common">Capsicum pepper</name>
    <dbReference type="NCBI Taxonomy" id="4072"/>
    <lineage>
        <taxon>Eukaryota</taxon>
        <taxon>Viridiplantae</taxon>
        <taxon>Streptophyta</taxon>
        <taxon>Embryophyta</taxon>
        <taxon>Tracheophyta</taxon>
        <taxon>Spermatophyta</taxon>
        <taxon>Magnoliopsida</taxon>
        <taxon>eudicotyledons</taxon>
        <taxon>Gunneridae</taxon>
        <taxon>Pentapetalae</taxon>
        <taxon>asterids</taxon>
        <taxon>lamiids</taxon>
        <taxon>Solanales</taxon>
        <taxon>Solanaceae</taxon>
        <taxon>Solanoideae</taxon>
        <taxon>Capsiceae</taxon>
        <taxon>Capsicum</taxon>
    </lineage>
</organism>
<sequence length="164" mass="19117">MHKKVLSATINDLTSPIWDNMESRNALEAHRIQTPDKESRIGFPKNVLEPPEDRSNWHNQPETHSARAQGKDITRPIPDSDLEEWKGILDNHPSVVSDYKRDDLHKDELPDQEKILLEEYTSVLRNFKGVKMKLNDVEIERRERYFQYVVKMNVLKNASALTDA</sequence>
<evidence type="ECO:0000313" key="2">
    <source>
        <dbReference type="EMBL" id="PHT78366.1"/>
    </source>
</evidence>
<evidence type="ECO:0000256" key="1">
    <source>
        <dbReference type="SAM" id="MobiDB-lite"/>
    </source>
</evidence>
<feature type="region of interest" description="Disordered" evidence="1">
    <location>
        <begin position="32"/>
        <end position="79"/>
    </location>
</feature>
<dbReference type="PANTHER" id="PTHR31631:SF3">
    <property type="entry name" value="PROTEIN NETWORKED 2B"/>
    <property type="match status" value="1"/>
</dbReference>
<gene>
    <name evidence="2" type="ORF">T459_16418</name>
</gene>
<dbReference type="Proteomes" id="UP000222542">
    <property type="component" value="Unassembled WGS sequence"/>
</dbReference>
<accession>A0A2G2Z8N8</accession>
<dbReference type="AlphaFoldDB" id="A0A2G2Z8N8"/>
<dbReference type="Gramene" id="PHT78366">
    <property type="protein sequence ID" value="PHT78366"/>
    <property type="gene ID" value="T459_16418"/>
</dbReference>